<reference evidence="5" key="1">
    <citation type="submission" date="2021-11" db="EMBL/GenBank/DDBJ databases">
        <authorList>
            <consortium name="Genoscope - CEA"/>
            <person name="William W."/>
        </authorList>
    </citation>
    <scope>NUCLEOTIDE SEQUENCE</scope>
</reference>
<evidence type="ECO:0000256" key="2">
    <source>
        <dbReference type="ARBA" id="ARBA00022840"/>
    </source>
</evidence>
<evidence type="ECO:0000256" key="3">
    <source>
        <dbReference type="SAM" id="MobiDB-lite"/>
    </source>
</evidence>
<dbReference type="Gene3D" id="3.40.50.300">
    <property type="entry name" value="P-loop containing nucleotide triphosphate hydrolases"/>
    <property type="match status" value="2"/>
</dbReference>
<gene>
    <name evidence="5" type="ORF">PECAL_5P21850</name>
</gene>
<feature type="domain" description="ABC transporter" evidence="4">
    <location>
        <begin position="5"/>
        <end position="258"/>
    </location>
</feature>
<dbReference type="EMBL" id="CAKKNE010000005">
    <property type="protein sequence ID" value="CAH0377647.1"/>
    <property type="molecule type" value="Genomic_DNA"/>
</dbReference>
<feature type="domain" description="ABC transporter" evidence="4">
    <location>
        <begin position="287"/>
        <end position="519"/>
    </location>
</feature>
<dbReference type="PANTHER" id="PTHR43158:SF2">
    <property type="entry name" value="SKFA PEPTIDE EXPORT ATP-BINDING PROTEIN SKFE"/>
    <property type="match status" value="1"/>
</dbReference>
<comment type="caution">
    <text evidence="5">The sequence shown here is derived from an EMBL/GenBank/DDBJ whole genome shotgun (WGS) entry which is preliminary data.</text>
</comment>
<dbReference type="GO" id="GO:0005524">
    <property type="term" value="F:ATP binding"/>
    <property type="evidence" value="ECO:0007669"/>
    <property type="project" value="UniProtKB-KW"/>
</dbReference>
<evidence type="ECO:0000256" key="1">
    <source>
        <dbReference type="ARBA" id="ARBA00022741"/>
    </source>
</evidence>
<organism evidence="5 6">
    <name type="scientific">Pelagomonas calceolata</name>
    <dbReference type="NCBI Taxonomy" id="35677"/>
    <lineage>
        <taxon>Eukaryota</taxon>
        <taxon>Sar</taxon>
        <taxon>Stramenopiles</taxon>
        <taxon>Ochrophyta</taxon>
        <taxon>Pelagophyceae</taxon>
        <taxon>Pelagomonadales</taxon>
        <taxon>Pelagomonadaceae</taxon>
        <taxon>Pelagomonas</taxon>
    </lineage>
</organism>
<feature type="compositionally biased region" description="Pro residues" evidence="3">
    <location>
        <begin position="521"/>
        <end position="533"/>
    </location>
</feature>
<dbReference type="Pfam" id="PF00005">
    <property type="entry name" value="ABC_tran"/>
    <property type="match status" value="2"/>
</dbReference>
<keyword evidence="1" id="KW-0547">Nucleotide-binding</keyword>
<accession>A0A8J2T1C0</accession>
<dbReference type="PROSITE" id="PS00211">
    <property type="entry name" value="ABC_TRANSPORTER_1"/>
    <property type="match status" value="1"/>
</dbReference>
<dbReference type="SMART" id="SM00382">
    <property type="entry name" value="AAA"/>
    <property type="match status" value="2"/>
</dbReference>
<dbReference type="PANTHER" id="PTHR43158">
    <property type="entry name" value="SKFA PEPTIDE EXPORT ATP-BINDING PROTEIN SKFE"/>
    <property type="match status" value="1"/>
</dbReference>
<dbReference type="InterPro" id="IPR003439">
    <property type="entry name" value="ABC_transporter-like_ATP-bd"/>
</dbReference>
<dbReference type="GO" id="GO:0016887">
    <property type="term" value="F:ATP hydrolysis activity"/>
    <property type="evidence" value="ECO:0007669"/>
    <property type="project" value="InterPro"/>
</dbReference>
<dbReference type="InterPro" id="IPR017871">
    <property type="entry name" value="ABC_transporter-like_CS"/>
</dbReference>
<dbReference type="PROSITE" id="PS50893">
    <property type="entry name" value="ABC_TRANSPORTER_2"/>
    <property type="match status" value="2"/>
</dbReference>
<evidence type="ECO:0000259" key="4">
    <source>
        <dbReference type="PROSITE" id="PS50893"/>
    </source>
</evidence>
<evidence type="ECO:0000313" key="6">
    <source>
        <dbReference type="Proteomes" id="UP000789595"/>
    </source>
</evidence>
<keyword evidence="2" id="KW-0067">ATP-binding</keyword>
<proteinExistence type="predicted"/>
<feature type="region of interest" description="Disordered" evidence="3">
    <location>
        <begin position="516"/>
        <end position="541"/>
    </location>
</feature>
<name>A0A8J2T1C0_9STRA</name>
<sequence>MAVVARDVDFSYRVDVSRGVTLAEPIPALKGITLSIPRGGRCAVLGANGAGKSTLLRLLAGRHTPDNGVASILDEPCRSPKLNGRVAYVPAACSGVRFCSCRLRDGVEESWGSGLASLSVASIIKGARDRSTTEGGADATLDALEAATGVGKLRHRDTSALSDGQRRAVQLFVALAPPKLEVILLDEACADLDALVRDRVLTYVRATEATVLYATHVFDGLDDWPTHICDVRGGRVEACEVWQSKGPGSLFATAKARLEASEPADMKEAAARALEEETQSTLSGDAVVFEGVTYRYDPRARPALDGCSFTIKAGRRVVVVGENGAGKSTMLALAAGARLGMDQSISIHGAHPSQQNLRAPTSTPRVAYLGPAFKQQLETCAAISKATPFGETLAAYKDDAFQTRAKRLMALLHVEESWRTGLCSSGQKTRLQLVLQLAPRADVRVLDELTRDLDALARHRVLEFLKRDAATCLYATHVFQGLDGWATDVLRVRRGACSVEEASSVDVAGVLLSGLRNDADLPPPPPPVQPPPKQGSTNLPAGWASRRANTLEGGFGAHGWTTASAVGAEHVSEVSTAHRAFADLYESGGKR</sequence>
<dbReference type="InterPro" id="IPR027417">
    <property type="entry name" value="P-loop_NTPase"/>
</dbReference>
<dbReference type="Proteomes" id="UP000789595">
    <property type="component" value="Unassembled WGS sequence"/>
</dbReference>
<dbReference type="InterPro" id="IPR003593">
    <property type="entry name" value="AAA+_ATPase"/>
</dbReference>
<dbReference type="OrthoDB" id="6512918at2759"/>
<evidence type="ECO:0000313" key="5">
    <source>
        <dbReference type="EMBL" id="CAH0377647.1"/>
    </source>
</evidence>
<keyword evidence="6" id="KW-1185">Reference proteome</keyword>
<protein>
    <recommendedName>
        <fullName evidence="4">ABC transporter domain-containing protein</fullName>
    </recommendedName>
</protein>
<dbReference type="SUPFAM" id="SSF52540">
    <property type="entry name" value="P-loop containing nucleoside triphosphate hydrolases"/>
    <property type="match status" value="2"/>
</dbReference>
<dbReference type="AlphaFoldDB" id="A0A8J2T1C0"/>